<dbReference type="GO" id="GO:0016180">
    <property type="term" value="P:snRNA processing"/>
    <property type="evidence" value="ECO:0007669"/>
    <property type="project" value="TreeGrafter"/>
</dbReference>
<reference evidence="5" key="1">
    <citation type="submission" date="2022-01" db="EMBL/GenBank/DDBJ databases">
        <authorList>
            <person name="King R."/>
        </authorList>
    </citation>
    <scope>NUCLEOTIDE SEQUENCE</scope>
</reference>
<dbReference type="Pfam" id="PF24493">
    <property type="entry name" value="INTS4_8HBD"/>
    <property type="match status" value="1"/>
</dbReference>
<dbReference type="GO" id="GO:0032039">
    <property type="term" value="C:integrator complex"/>
    <property type="evidence" value="ECO:0007669"/>
    <property type="project" value="TreeGrafter"/>
</dbReference>
<dbReference type="PANTHER" id="PTHR20938">
    <property type="entry name" value="INTEGRATOR COMPLEX SUBUNIT 4"/>
    <property type="match status" value="1"/>
</dbReference>
<dbReference type="Proteomes" id="UP001153620">
    <property type="component" value="Chromosome 2"/>
</dbReference>
<feature type="domain" description="INTS4 8 helical bundle" evidence="3">
    <location>
        <begin position="600"/>
        <end position="787"/>
    </location>
</feature>
<evidence type="ECO:0000256" key="1">
    <source>
        <dbReference type="ARBA" id="ARBA00004123"/>
    </source>
</evidence>
<protein>
    <recommendedName>
        <fullName evidence="7">Integrator complex subunit 4</fullName>
    </recommendedName>
</protein>
<dbReference type="InterPro" id="IPR057412">
    <property type="entry name" value="INTS4_C"/>
</dbReference>
<gene>
    <name evidence="5" type="ORF">CHIRRI_LOCUS6988</name>
</gene>
<keyword evidence="2" id="KW-0539">Nucleus</keyword>
<dbReference type="FunFam" id="1.25.10.10:FF:000728">
    <property type="entry name" value="Blast:Integrator complex subunit 4"/>
    <property type="match status" value="1"/>
</dbReference>
<dbReference type="EMBL" id="OU895878">
    <property type="protein sequence ID" value="CAG9804094.1"/>
    <property type="molecule type" value="Genomic_DNA"/>
</dbReference>
<dbReference type="OrthoDB" id="18190at2759"/>
<dbReference type="Gene3D" id="1.25.10.10">
    <property type="entry name" value="Leucine-rich Repeat Variant"/>
    <property type="match status" value="2"/>
</dbReference>
<accession>A0A9N9RVD9</accession>
<evidence type="ECO:0000313" key="5">
    <source>
        <dbReference type="EMBL" id="CAG9804094.1"/>
    </source>
</evidence>
<name>A0A9N9RVD9_9DIPT</name>
<dbReference type="InterPro" id="IPR056235">
    <property type="entry name" value="INTS4_8HBD"/>
</dbReference>
<proteinExistence type="predicted"/>
<keyword evidence="6" id="KW-1185">Reference proteome</keyword>
<sequence>MALVQKRPYPETSKTLQIENLEPPKKKIKIQLKGSERSFAALLKRLESTSSSNETLQILTEISDTPNFYDLSLDAVKFLVNMFRKEKDFIRVKILYLMSDFAIDHTIDACSLLEDILILMKSEESSKVICQSFNSIFNIGQSGQVIAQAVYLRIIEFAKQKLSSSNYNVQRHAIRIIGAFASREDAEKELMLLVSHYMDSPDARTRAQAINSILCMGNRAIQLSQSLYSRVEKHLKDDYECVRKEALQLVFEISQRHPEFTVKLQDNDNEMRIRLIDDAFGKVCSAISDLSMQVRAQAAELLGQMKLVNNEFLFQTLDKKLMSNMRRKKTSHERAFENFTSGEWSSGRKWADDAPQELINTESISLIDSGACGALVQGLEDEFLEVRMASVNSMCNLSLNNPPFAEISLDFLVDMFNDEIEDVRLQAIYSLTKISEHIILREDQLEIMLGSLEDYSVEVREGLHLMLGACRVSTRACLTLVVQKLLDVLSKYPQDKLSAYGCMNKVGSKHPELCMSLTPQLIQDHPFFDSAEKDVEDPAYVCVLIMLFNAAKNMPPMLSLFPDIILKHYAYLRDTMPNFVPYLPVRNQTEMTLVGTTGSQQFLRTLLSNIEATYFIKTARQSLLQAAQENLGRLASIDPELSGTANFTRDYLGAELLMEQLQINLMTHRVPSKESLNQLINKCLRLQNLFNNLTPEDHMLVKQICVRASALNLVLVVKDKSQSALLPCQLLLHVASDVLEFLKQNPNLSTDLFTKSILSYLETVSDPKPGRVSRGILPVVQSSNYLPNSLSLNFNIKMCTARIIEPDEAMSNENVIKVTAGLIAALPIHAEIEQLQECQRENLRIKIKYPDQNIHVVMPRLRDLKRIIGENGSEMLNSWRLRTNILLSHGIWTEPSQVDISICLSVKPSNELELCKPVKVIFSPKPIRKGI</sequence>
<evidence type="ECO:0000259" key="3">
    <source>
        <dbReference type="Pfam" id="PF24493"/>
    </source>
</evidence>
<dbReference type="AlphaFoldDB" id="A0A9N9RVD9"/>
<evidence type="ECO:0008006" key="7">
    <source>
        <dbReference type="Google" id="ProtNLM"/>
    </source>
</evidence>
<feature type="domain" description="Integrator complex subunit 4/Protein SIEL C-terminal Ig-like" evidence="4">
    <location>
        <begin position="803"/>
        <end position="926"/>
    </location>
</feature>
<dbReference type="InterPro" id="IPR011989">
    <property type="entry name" value="ARM-like"/>
</dbReference>
<evidence type="ECO:0000256" key="2">
    <source>
        <dbReference type="ARBA" id="ARBA00023242"/>
    </source>
</evidence>
<evidence type="ECO:0000259" key="4">
    <source>
        <dbReference type="Pfam" id="PF25458"/>
    </source>
</evidence>
<dbReference type="SUPFAM" id="SSF48371">
    <property type="entry name" value="ARM repeat"/>
    <property type="match status" value="1"/>
</dbReference>
<dbReference type="InterPro" id="IPR016024">
    <property type="entry name" value="ARM-type_fold"/>
</dbReference>
<organism evidence="5 6">
    <name type="scientific">Chironomus riparius</name>
    <dbReference type="NCBI Taxonomy" id="315576"/>
    <lineage>
        <taxon>Eukaryota</taxon>
        <taxon>Metazoa</taxon>
        <taxon>Ecdysozoa</taxon>
        <taxon>Arthropoda</taxon>
        <taxon>Hexapoda</taxon>
        <taxon>Insecta</taxon>
        <taxon>Pterygota</taxon>
        <taxon>Neoptera</taxon>
        <taxon>Endopterygota</taxon>
        <taxon>Diptera</taxon>
        <taxon>Nematocera</taxon>
        <taxon>Chironomoidea</taxon>
        <taxon>Chironomidae</taxon>
        <taxon>Chironominae</taxon>
        <taxon>Chironomus</taxon>
    </lineage>
</organism>
<comment type="subcellular location">
    <subcellularLocation>
        <location evidence="1">Nucleus</location>
    </subcellularLocation>
</comment>
<dbReference type="Pfam" id="PF25458">
    <property type="entry name" value="INTS4_C"/>
    <property type="match status" value="1"/>
</dbReference>
<dbReference type="PANTHER" id="PTHR20938:SF0">
    <property type="entry name" value="INTEGRATOR COMPLEX SUBUNIT 4"/>
    <property type="match status" value="1"/>
</dbReference>
<evidence type="ECO:0000313" key="6">
    <source>
        <dbReference type="Proteomes" id="UP001153620"/>
    </source>
</evidence>
<reference evidence="5" key="2">
    <citation type="submission" date="2022-10" db="EMBL/GenBank/DDBJ databases">
        <authorList>
            <consortium name="ENA_rothamsted_submissions"/>
            <consortium name="culmorum"/>
            <person name="King R."/>
        </authorList>
    </citation>
    <scope>NUCLEOTIDE SEQUENCE</scope>
</reference>